<dbReference type="Pfam" id="PF05711">
    <property type="entry name" value="TylF"/>
    <property type="match status" value="1"/>
</dbReference>
<dbReference type="RefSeq" id="WP_099622923.1">
    <property type="nucleotide sequence ID" value="NZ_CP024201.1"/>
</dbReference>
<keyword evidence="2" id="KW-1185">Reference proteome</keyword>
<dbReference type="OrthoDB" id="9811332at2"/>
<evidence type="ECO:0000313" key="2">
    <source>
        <dbReference type="Proteomes" id="UP000228945"/>
    </source>
</evidence>
<dbReference type="InterPro" id="IPR029063">
    <property type="entry name" value="SAM-dependent_MTases_sf"/>
</dbReference>
<evidence type="ECO:0008006" key="3">
    <source>
        <dbReference type="Google" id="ProtNLM"/>
    </source>
</evidence>
<organism evidence="1 2">
    <name type="scientific">Caulobacter mirabilis</name>
    <dbReference type="NCBI Taxonomy" id="69666"/>
    <lineage>
        <taxon>Bacteria</taxon>
        <taxon>Pseudomonadati</taxon>
        <taxon>Pseudomonadota</taxon>
        <taxon>Alphaproteobacteria</taxon>
        <taxon>Caulobacterales</taxon>
        <taxon>Caulobacteraceae</taxon>
        <taxon>Caulobacter</taxon>
    </lineage>
</organism>
<dbReference type="PANTHER" id="PTHR40036">
    <property type="entry name" value="MACROCIN O-METHYLTRANSFERASE"/>
    <property type="match status" value="1"/>
</dbReference>
<protein>
    <recommendedName>
        <fullName evidence="3">Macrocin-O-methyltransferase (TylF)</fullName>
    </recommendedName>
</protein>
<dbReference type="InterPro" id="IPR008884">
    <property type="entry name" value="TylF_MeTrfase"/>
</dbReference>
<evidence type="ECO:0000313" key="1">
    <source>
        <dbReference type="EMBL" id="ATQ43674.1"/>
    </source>
</evidence>
<gene>
    <name evidence="1" type="ORF">CSW64_15370</name>
</gene>
<dbReference type="SUPFAM" id="SSF53335">
    <property type="entry name" value="S-adenosyl-L-methionine-dependent methyltransferases"/>
    <property type="match status" value="1"/>
</dbReference>
<reference evidence="1 2" key="1">
    <citation type="submission" date="2017-10" db="EMBL/GenBank/DDBJ databases">
        <title>Genome sequence of Caulobacter mirabilis FWC38.</title>
        <authorList>
            <person name="Fiebig A."/>
            <person name="Crosson S."/>
        </authorList>
    </citation>
    <scope>NUCLEOTIDE SEQUENCE [LARGE SCALE GENOMIC DNA]</scope>
    <source>
        <strain evidence="1 2">FWC 38</strain>
    </source>
</reference>
<dbReference type="EMBL" id="CP024201">
    <property type="protein sequence ID" value="ATQ43674.1"/>
    <property type="molecule type" value="Genomic_DNA"/>
</dbReference>
<name>A0A2D2B0B8_9CAUL</name>
<dbReference type="Gene3D" id="3.40.50.150">
    <property type="entry name" value="Vaccinia Virus protein VP39"/>
    <property type="match status" value="1"/>
</dbReference>
<dbReference type="Proteomes" id="UP000228945">
    <property type="component" value="Chromosome"/>
</dbReference>
<dbReference type="KEGG" id="cmb:CSW64_15370"/>
<dbReference type="PANTHER" id="PTHR40036:SF1">
    <property type="entry name" value="MACROCIN O-METHYLTRANSFERASE"/>
    <property type="match status" value="1"/>
</dbReference>
<accession>A0A2D2B0B8</accession>
<dbReference type="AlphaFoldDB" id="A0A2D2B0B8"/>
<sequence>MDATALTQMVDKLKEELARRPPTTRAAIVGKTPAAFDLVQAFFTLGVQHQLLGVYDEQGTVASGSPLSHPRPIGQLGLDKPDLVLIASDDGKEALIAAALPHLTPTTKILIGGFGHYRFQDELFDRETGNAFAPSFANGYPNTLIHIYQCLQNAGRANLQGVVAEFGMFKGGTTMLISRFIEALGKDWKVFGFDTFGGFPAPRSPLDMYAHPDCVYLDQKTVERFFEGRNVEVVAGDIVETAKRLSREKIVLAFVDTDNFTSADRILDIITPQIEVGGAIVFDHFTGRNRFLYTLGERFAAKRLLDDSRYFNLHDTGVFLRVR</sequence>
<proteinExistence type="predicted"/>